<evidence type="ECO:0000256" key="1">
    <source>
        <dbReference type="SAM" id="MobiDB-lite"/>
    </source>
</evidence>
<dbReference type="RefSeq" id="WP_007911802.1">
    <property type="nucleotide sequence ID" value="NZ_ADVG01000002.1"/>
</dbReference>
<protein>
    <recommendedName>
        <fullName evidence="4">DUF790 family protein</fullName>
    </recommendedName>
</protein>
<accession>D6TML1</accession>
<dbReference type="InParanoid" id="D6TML1"/>
<dbReference type="AlphaFoldDB" id="D6TML1"/>
<keyword evidence="3" id="KW-1185">Reference proteome</keyword>
<organism evidence="2 3">
    <name type="scientific">Ktedonobacter racemifer DSM 44963</name>
    <dbReference type="NCBI Taxonomy" id="485913"/>
    <lineage>
        <taxon>Bacteria</taxon>
        <taxon>Bacillati</taxon>
        <taxon>Chloroflexota</taxon>
        <taxon>Ktedonobacteria</taxon>
        <taxon>Ktedonobacterales</taxon>
        <taxon>Ktedonobacteraceae</taxon>
        <taxon>Ktedonobacter</taxon>
    </lineage>
</organism>
<dbReference type="OrthoDB" id="138323at2"/>
<dbReference type="EMBL" id="ADVG01000002">
    <property type="protein sequence ID" value="EFH87011.1"/>
    <property type="molecule type" value="Genomic_DNA"/>
</dbReference>
<evidence type="ECO:0000313" key="3">
    <source>
        <dbReference type="Proteomes" id="UP000004508"/>
    </source>
</evidence>
<gene>
    <name evidence="2" type="ORF">Krac_8332</name>
</gene>
<name>D6TML1_KTERA</name>
<proteinExistence type="predicted"/>
<dbReference type="InterPro" id="IPR008508">
    <property type="entry name" value="Bax1"/>
</dbReference>
<dbReference type="STRING" id="485913.Krac_8332"/>
<dbReference type="Pfam" id="PF05626">
    <property type="entry name" value="DUF790"/>
    <property type="match status" value="1"/>
</dbReference>
<dbReference type="PANTHER" id="PTHR39640:SF1">
    <property type="entry name" value="DUF790 FAMILY PROTEIN"/>
    <property type="match status" value="1"/>
</dbReference>
<dbReference type="eggNOG" id="COG3372">
    <property type="taxonomic scope" value="Bacteria"/>
</dbReference>
<evidence type="ECO:0008006" key="4">
    <source>
        <dbReference type="Google" id="ProtNLM"/>
    </source>
</evidence>
<evidence type="ECO:0000313" key="2">
    <source>
        <dbReference type="EMBL" id="EFH87011.1"/>
    </source>
</evidence>
<comment type="caution">
    <text evidence="2">The sequence shown here is derived from an EMBL/GenBank/DDBJ whole genome shotgun (WGS) entry which is preliminary data.</text>
</comment>
<feature type="region of interest" description="Disordered" evidence="1">
    <location>
        <begin position="639"/>
        <end position="686"/>
    </location>
</feature>
<dbReference type="Proteomes" id="UP000004508">
    <property type="component" value="Unassembled WGS sequence"/>
</dbReference>
<sequence length="686" mass="76983">MRFSLQDVKKTVHRRAGRSGKAADLGLSLHFLRPGVLYQEIEQLVAYYESMLGRPQRAFLEDEARSYIGDYRLANCLLATLSNWYQWRTREWGEILQEMQASEALEDVTSPTRLRLALFDFVNEHYQGFLANDQRQEALQAFALTYCLTPDQLAYLLVLDSEDEAVLVRTGEQPPTAPEVGAIYNQWAFEAALFNASDVHFSLDCQALSDELSADELFPMPSTEPGLGAVIKRLCFLARRFGVYYDLSYEADLVGELSGRPTTLELLLYGPQEVTGAPQQYGMRLARLCRVLLGYQKQPGRSQSFSAALVEAEATVHFLQRRYQFQMDAKLLQLLPQPARSEVAEENTAYVPTTALFDSSIEQGFAEAFTALAASQGADGWHLEREPEPLLLAQSIFIPDFALSRGRERIYMEILGFWTPAYRERKIQKLLQMTQRKDLILAIPLDAKEAFAPIASSFPIVYYRGQLSASEILHLLRQHYDDFASRLAQLDSASIRAHVQVRGFLPEQECYALLKCYRRSELAQATQLVVDERTRYAAGLGLYSVEAEEQLRREMLTALHAENAFTLGAFAACIRQLVPALQACDESAIEALITLWPEIYIRRDSIFEAQVELAAESLSEESPMVDTNHASGEDIAMPAMPLTEPEGVPVSGKKTSSGRKPDITRAKAGRKRVAAPAVQSDLWGEA</sequence>
<reference evidence="2 3" key="1">
    <citation type="journal article" date="2011" name="Stand. Genomic Sci.">
        <title>Non-contiguous finished genome sequence and contextual data of the filamentous soil bacterium Ktedonobacter racemifer type strain (SOSP1-21).</title>
        <authorList>
            <person name="Chang Y.J."/>
            <person name="Land M."/>
            <person name="Hauser L."/>
            <person name="Chertkov O."/>
            <person name="Del Rio T.G."/>
            <person name="Nolan M."/>
            <person name="Copeland A."/>
            <person name="Tice H."/>
            <person name="Cheng J.F."/>
            <person name="Lucas S."/>
            <person name="Han C."/>
            <person name="Goodwin L."/>
            <person name="Pitluck S."/>
            <person name="Ivanova N."/>
            <person name="Ovchinikova G."/>
            <person name="Pati A."/>
            <person name="Chen A."/>
            <person name="Palaniappan K."/>
            <person name="Mavromatis K."/>
            <person name="Liolios K."/>
            <person name="Brettin T."/>
            <person name="Fiebig A."/>
            <person name="Rohde M."/>
            <person name="Abt B."/>
            <person name="Goker M."/>
            <person name="Detter J.C."/>
            <person name="Woyke T."/>
            <person name="Bristow J."/>
            <person name="Eisen J.A."/>
            <person name="Markowitz V."/>
            <person name="Hugenholtz P."/>
            <person name="Kyrpides N.C."/>
            <person name="Klenk H.P."/>
            <person name="Lapidus A."/>
        </authorList>
    </citation>
    <scope>NUCLEOTIDE SEQUENCE [LARGE SCALE GENOMIC DNA]</scope>
    <source>
        <strain evidence="3">DSM 44963</strain>
    </source>
</reference>
<dbReference type="PANTHER" id="PTHR39640">
    <property type="entry name" value="VNG6129C"/>
    <property type="match status" value="1"/>
</dbReference>